<proteinExistence type="predicted"/>
<reference evidence="2" key="3">
    <citation type="submission" date="2025-09" db="UniProtKB">
        <authorList>
            <consortium name="Ensembl"/>
        </authorList>
    </citation>
    <scope>IDENTIFICATION</scope>
</reference>
<evidence type="ECO:0000256" key="1">
    <source>
        <dbReference type="SAM" id="MobiDB-lite"/>
    </source>
</evidence>
<dbReference type="Proteomes" id="UP000005226">
    <property type="component" value="Chromosome 6"/>
</dbReference>
<accession>A0A674NV74</accession>
<reference evidence="2" key="2">
    <citation type="submission" date="2025-08" db="UniProtKB">
        <authorList>
            <consortium name="Ensembl"/>
        </authorList>
    </citation>
    <scope>IDENTIFICATION</scope>
</reference>
<feature type="region of interest" description="Disordered" evidence="1">
    <location>
        <begin position="1"/>
        <end position="26"/>
    </location>
</feature>
<dbReference type="Ensembl" id="ENSTRUT00000068389.1">
    <property type="protein sequence ID" value="ENSTRUP00000077374.1"/>
    <property type="gene ID" value="ENSTRUG00000031274.1"/>
</dbReference>
<sequence>CSDPDGEALCRDGPRGNEPPSHRRHKQTYLSGEARMAAMLDIHYAGWGGGKRGQSCCKGRINDQKRWRGEPLISGPPVLCLCQLSDGHRPLVSDQCYGVGTFGANASLFIEKRLAAFQLTKANSKHQL</sequence>
<reference evidence="2 3" key="1">
    <citation type="journal article" date="2011" name="Genome Biol. Evol.">
        <title>Integration of the genetic map and genome assembly of fugu facilitates insights into distinct features of genome evolution in teleosts and mammals.</title>
        <authorList>
            <person name="Kai W."/>
            <person name="Kikuchi K."/>
            <person name="Tohari S."/>
            <person name="Chew A.K."/>
            <person name="Tay A."/>
            <person name="Fujiwara A."/>
            <person name="Hosoya S."/>
            <person name="Suetake H."/>
            <person name="Naruse K."/>
            <person name="Brenner S."/>
            <person name="Suzuki Y."/>
            <person name="Venkatesh B."/>
        </authorList>
    </citation>
    <scope>NUCLEOTIDE SEQUENCE [LARGE SCALE GENOMIC DNA]</scope>
</reference>
<organism evidence="2 3">
    <name type="scientific">Takifugu rubripes</name>
    <name type="common">Japanese pufferfish</name>
    <name type="synonym">Fugu rubripes</name>
    <dbReference type="NCBI Taxonomy" id="31033"/>
    <lineage>
        <taxon>Eukaryota</taxon>
        <taxon>Metazoa</taxon>
        <taxon>Chordata</taxon>
        <taxon>Craniata</taxon>
        <taxon>Vertebrata</taxon>
        <taxon>Euteleostomi</taxon>
        <taxon>Actinopterygii</taxon>
        <taxon>Neopterygii</taxon>
        <taxon>Teleostei</taxon>
        <taxon>Neoteleostei</taxon>
        <taxon>Acanthomorphata</taxon>
        <taxon>Eupercaria</taxon>
        <taxon>Tetraodontiformes</taxon>
        <taxon>Tetradontoidea</taxon>
        <taxon>Tetraodontidae</taxon>
        <taxon>Takifugu</taxon>
    </lineage>
</organism>
<dbReference type="InParanoid" id="A0A674NV74"/>
<keyword evidence="3" id="KW-1185">Reference proteome</keyword>
<evidence type="ECO:0000313" key="3">
    <source>
        <dbReference type="Proteomes" id="UP000005226"/>
    </source>
</evidence>
<evidence type="ECO:0000313" key="2">
    <source>
        <dbReference type="Ensembl" id="ENSTRUP00000077374.1"/>
    </source>
</evidence>
<name>A0A674NV74_TAKRU</name>
<dbReference type="AlphaFoldDB" id="A0A674NV74"/>
<protein>
    <submittedName>
        <fullName evidence="2">Uncharacterized protein</fullName>
    </submittedName>
</protein>